<dbReference type="PANTHER" id="PTHR11560">
    <property type="entry name" value="39S RIBOSOMAL PROTEIN L10, MITOCHONDRIAL"/>
    <property type="match status" value="1"/>
</dbReference>
<accession>A0A8H7BV04</accession>
<gene>
    <name evidence="4" type="ORF">EC973_007471</name>
</gene>
<keyword evidence="3" id="KW-0687">Ribonucleoprotein</keyword>
<keyword evidence="5" id="KW-1185">Reference proteome</keyword>
<comment type="similarity">
    <text evidence="1">Belongs to the universal ribosomal protein uL10 family.</text>
</comment>
<dbReference type="InterPro" id="IPR043141">
    <property type="entry name" value="Ribosomal_uL10-like_sf"/>
</dbReference>
<evidence type="ECO:0000313" key="5">
    <source>
        <dbReference type="Proteomes" id="UP000605846"/>
    </source>
</evidence>
<dbReference type="Proteomes" id="UP000605846">
    <property type="component" value="Unassembled WGS sequence"/>
</dbReference>
<dbReference type="InterPro" id="IPR047865">
    <property type="entry name" value="Ribosomal_uL10_bac_type"/>
</dbReference>
<evidence type="ECO:0008006" key="6">
    <source>
        <dbReference type="Google" id="ProtNLM"/>
    </source>
</evidence>
<dbReference type="GO" id="GO:1990904">
    <property type="term" value="C:ribonucleoprotein complex"/>
    <property type="evidence" value="ECO:0007669"/>
    <property type="project" value="UniProtKB-KW"/>
</dbReference>
<evidence type="ECO:0000256" key="3">
    <source>
        <dbReference type="ARBA" id="ARBA00023274"/>
    </source>
</evidence>
<organism evidence="4 5">
    <name type="scientific">Apophysomyces ossiformis</name>
    <dbReference type="NCBI Taxonomy" id="679940"/>
    <lineage>
        <taxon>Eukaryota</taxon>
        <taxon>Fungi</taxon>
        <taxon>Fungi incertae sedis</taxon>
        <taxon>Mucoromycota</taxon>
        <taxon>Mucoromycotina</taxon>
        <taxon>Mucoromycetes</taxon>
        <taxon>Mucorales</taxon>
        <taxon>Mucorineae</taxon>
        <taxon>Mucoraceae</taxon>
        <taxon>Apophysomyces</taxon>
    </lineage>
</organism>
<dbReference type="Pfam" id="PF00466">
    <property type="entry name" value="Ribosomal_L10"/>
    <property type="match status" value="1"/>
</dbReference>
<dbReference type="AlphaFoldDB" id="A0A8H7BV04"/>
<dbReference type="EMBL" id="JABAYA010000055">
    <property type="protein sequence ID" value="KAF7727493.1"/>
    <property type="molecule type" value="Genomic_DNA"/>
</dbReference>
<evidence type="ECO:0000256" key="2">
    <source>
        <dbReference type="ARBA" id="ARBA00022980"/>
    </source>
</evidence>
<comment type="caution">
    <text evidence="4">The sequence shown here is derived from an EMBL/GenBank/DDBJ whole genome shotgun (WGS) entry which is preliminary data.</text>
</comment>
<dbReference type="InterPro" id="IPR001790">
    <property type="entry name" value="Ribosomal_uL10"/>
</dbReference>
<dbReference type="Gene3D" id="6.10.250.290">
    <property type="match status" value="1"/>
</dbReference>
<reference evidence="4" key="1">
    <citation type="submission" date="2020-01" db="EMBL/GenBank/DDBJ databases">
        <title>Genome Sequencing of Three Apophysomyces-Like Fungal Strains Confirms a Novel Fungal Genus in the Mucoromycota with divergent Burkholderia-like Endosymbiotic Bacteria.</title>
        <authorList>
            <person name="Stajich J.E."/>
            <person name="Macias A.M."/>
            <person name="Carter-House D."/>
            <person name="Lovett B."/>
            <person name="Kasson L.R."/>
            <person name="Berry K."/>
            <person name="Grigoriev I."/>
            <person name="Chang Y."/>
            <person name="Spatafora J."/>
            <person name="Kasson M.T."/>
        </authorList>
    </citation>
    <scope>NUCLEOTIDE SEQUENCE</scope>
    <source>
        <strain evidence="4">NRRL A-21654</strain>
    </source>
</reference>
<dbReference type="OrthoDB" id="360689at2759"/>
<protein>
    <recommendedName>
        <fullName evidence="6">Ribosomal protein L10</fullName>
    </recommendedName>
</protein>
<keyword evidence="2" id="KW-0689">Ribosomal protein</keyword>
<dbReference type="GO" id="GO:0005840">
    <property type="term" value="C:ribosome"/>
    <property type="evidence" value="ECO:0007669"/>
    <property type="project" value="UniProtKB-KW"/>
</dbReference>
<name>A0A8H7BV04_9FUNG</name>
<evidence type="ECO:0000256" key="1">
    <source>
        <dbReference type="ARBA" id="ARBA00008889"/>
    </source>
</evidence>
<dbReference type="CDD" id="cd05797">
    <property type="entry name" value="Ribosomal_L10"/>
    <property type="match status" value="1"/>
</dbReference>
<sequence>MSLRTAACSFGRGLNAVQARQYTTTAKQRVHPPRRTYLHQQYESLINDNRVLFVFQHNNLSVKEFTQLRQELSLVEGPSKLTVLRSGVFNSVLRSTKFANLEPLITGPTCVLSTNANDAEHPQLLKKVTEVLNKNKKLVLLGGKIDNTLLNQTDVNNIVQLPGLDQLRAELLGTIQAPPRQLLRLLESPASQLHSVLDRRIE</sequence>
<dbReference type="Gene3D" id="3.30.70.1730">
    <property type="match status" value="1"/>
</dbReference>
<evidence type="ECO:0000313" key="4">
    <source>
        <dbReference type="EMBL" id="KAF7727493.1"/>
    </source>
</evidence>
<dbReference type="SUPFAM" id="SSF160369">
    <property type="entry name" value="Ribosomal protein L10-like"/>
    <property type="match status" value="1"/>
</dbReference>
<proteinExistence type="inferred from homology"/>